<sequence>MADISDHSATDKKSPSLLRSVTYHHWSRFPSSRLLADDDPTKPPKVVLYCTSLRGIRQTFEDCCSIRAIFRGLRLAVDERDVSLHAAFRLELQAALNGRTFALPQVFVGDRWIGGAQEIRQMHEASELGRLLGEVARQDPAFVCHGCGGVRFVPCPTCSGSRKIFVEEEGRMRRCVECNENGLMMLNLHFRPIKWMPYTGAQLIGVCYGMQAANLPSPAEVVNLYRSNNIYRMRLYVPDQAVLQALANSGIRLLMDVPMTELQSLATSSSAAMDWVLSNVAAHWPRVTFRYIAVGNEAVPGDLAQHVLPAMRNVHSALVTAGLASHVKVSTAVGAEVLESSFPPSAGAFSTDASTFLSPIAAFLANTSSPLLVNAYPYFVYADNSAQVSLSYALMNETGTVVQDGEFAYTNLFDAMIDSVHAALKREGVQQLAVVVSESGWPTAGGYGASVLNAQTYIKNLIRHVGR</sequence>
<dbReference type="Pfam" id="PF00462">
    <property type="entry name" value="Glutaredoxin"/>
    <property type="match status" value="1"/>
</dbReference>
<dbReference type="GO" id="GO:0005975">
    <property type="term" value="P:carbohydrate metabolic process"/>
    <property type="evidence" value="ECO:0007669"/>
    <property type="project" value="InterPro"/>
</dbReference>
<proteinExistence type="inferred from homology"/>
<dbReference type="FunFam" id="3.20.20.80:FF:000010">
    <property type="entry name" value="glucan endo-1,3-beta-glucosidase, basic"/>
    <property type="match status" value="1"/>
</dbReference>
<evidence type="ECO:0000259" key="6">
    <source>
        <dbReference type="Pfam" id="PF00462"/>
    </source>
</evidence>
<dbReference type="Gene3D" id="3.20.20.80">
    <property type="entry name" value="Glycosidases"/>
    <property type="match status" value="1"/>
</dbReference>
<organism evidence="7 8">
    <name type="scientific">Zingiber officinale</name>
    <name type="common">Ginger</name>
    <name type="synonym">Amomum zingiber</name>
    <dbReference type="NCBI Taxonomy" id="94328"/>
    <lineage>
        <taxon>Eukaryota</taxon>
        <taxon>Viridiplantae</taxon>
        <taxon>Streptophyta</taxon>
        <taxon>Embryophyta</taxon>
        <taxon>Tracheophyta</taxon>
        <taxon>Spermatophyta</taxon>
        <taxon>Magnoliopsida</taxon>
        <taxon>Liliopsida</taxon>
        <taxon>Zingiberales</taxon>
        <taxon>Zingiberaceae</taxon>
        <taxon>Zingiber</taxon>
    </lineage>
</organism>
<name>A0A8J5KU83_ZINOF</name>
<dbReference type="GO" id="GO:0042973">
    <property type="term" value="F:glucan endo-1,3-beta-D-glucosidase activity"/>
    <property type="evidence" value="ECO:0007669"/>
    <property type="project" value="UniProtKB-ARBA"/>
</dbReference>
<dbReference type="SUPFAM" id="SSF51445">
    <property type="entry name" value="(Trans)glycosidases"/>
    <property type="match status" value="1"/>
</dbReference>
<evidence type="ECO:0000313" key="8">
    <source>
        <dbReference type="Proteomes" id="UP000734854"/>
    </source>
</evidence>
<dbReference type="AlphaFoldDB" id="A0A8J5KU83"/>
<dbReference type="Pfam" id="PF00332">
    <property type="entry name" value="Glyco_hydro_17"/>
    <property type="match status" value="1"/>
</dbReference>
<evidence type="ECO:0000256" key="2">
    <source>
        <dbReference type="ARBA" id="ARBA00022801"/>
    </source>
</evidence>
<keyword evidence="8" id="KW-1185">Reference proteome</keyword>
<dbReference type="PANTHER" id="PTHR32227">
    <property type="entry name" value="GLUCAN ENDO-1,3-BETA-GLUCOSIDASE BG1-RELATED-RELATED"/>
    <property type="match status" value="1"/>
</dbReference>
<keyword evidence="3 5" id="KW-0326">Glycosidase</keyword>
<dbReference type="InterPro" id="IPR044965">
    <property type="entry name" value="Glyco_hydro_17_plant"/>
</dbReference>
<protein>
    <recommendedName>
        <fullName evidence="6">Glutaredoxin domain-containing protein</fullName>
    </recommendedName>
</protein>
<dbReference type="CDD" id="cd03031">
    <property type="entry name" value="GRX_GRX_like"/>
    <property type="match status" value="1"/>
</dbReference>
<dbReference type="Proteomes" id="UP000734854">
    <property type="component" value="Unassembled WGS sequence"/>
</dbReference>
<dbReference type="Gene3D" id="3.40.30.10">
    <property type="entry name" value="Glutaredoxin"/>
    <property type="match status" value="1"/>
</dbReference>
<gene>
    <name evidence="7" type="ORF">ZIOFF_048292</name>
</gene>
<accession>A0A8J5KU83</accession>
<dbReference type="PROSITE" id="PS51354">
    <property type="entry name" value="GLUTAREDOXIN_2"/>
    <property type="match status" value="1"/>
</dbReference>
<dbReference type="Pfam" id="PF23733">
    <property type="entry name" value="GRXCR1-2_C"/>
    <property type="match status" value="1"/>
</dbReference>
<comment type="caution">
    <text evidence="7">The sequence shown here is derived from an EMBL/GenBank/DDBJ whole genome shotgun (WGS) entry which is preliminary data.</text>
</comment>
<feature type="domain" description="Glutaredoxin" evidence="6">
    <location>
        <begin position="47"/>
        <end position="113"/>
    </location>
</feature>
<evidence type="ECO:0000256" key="4">
    <source>
        <dbReference type="RuleBase" id="RU004335"/>
    </source>
</evidence>
<reference evidence="7 8" key="1">
    <citation type="submission" date="2020-08" db="EMBL/GenBank/DDBJ databases">
        <title>Plant Genome Project.</title>
        <authorList>
            <person name="Zhang R.-G."/>
        </authorList>
    </citation>
    <scope>NUCLEOTIDE SEQUENCE [LARGE SCALE GENOMIC DNA]</scope>
    <source>
        <tissue evidence="7">Rhizome</tissue>
    </source>
</reference>
<dbReference type="InterPro" id="IPR000490">
    <property type="entry name" value="Glyco_hydro_17"/>
</dbReference>
<evidence type="ECO:0000256" key="1">
    <source>
        <dbReference type="ARBA" id="ARBA00008773"/>
    </source>
</evidence>
<evidence type="ECO:0000256" key="5">
    <source>
        <dbReference type="RuleBase" id="RU004336"/>
    </source>
</evidence>
<dbReference type="SUPFAM" id="SSF52833">
    <property type="entry name" value="Thioredoxin-like"/>
    <property type="match status" value="1"/>
</dbReference>
<dbReference type="EMBL" id="JACMSC010000013">
    <property type="protein sequence ID" value="KAG6493310.1"/>
    <property type="molecule type" value="Genomic_DNA"/>
</dbReference>
<dbReference type="InterPro" id="IPR036249">
    <property type="entry name" value="Thioredoxin-like_sf"/>
</dbReference>
<dbReference type="PROSITE" id="PS00587">
    <property type="entry name" value="GLYCOSYL_HYDROL_F17"/>
    <property type="match status" value="1"/>
</dbReference>
<keyword evidence="2 5" id="KW-0378">Hydrolase</keyword>
<dbReference type="InterPro" id="IPR017853">
    <property type="entry name" value="GH"/>
</dbReference>
<evidence type="ECO:0000313" key="7">
    <source>
        <dbReference type="EMBL" id="KAG6493310.1"/>
    </source>
</evidence>
<dbReference type="InterPro" id="IPR002109">
    <property type="entry name" value="Glutaredoxin"/>
</dbReference>
<comment type="similarity">
    <text evidence="1 4">Belongs to the glycosyl hydrolase 17 family.</text>
</comment>
<evidence type="ECO:0000256" key="3">
    <source>
        <dbReference type="ARBA" id="ARBA00023295"/>
    </source>
</evidence>